<gene>
    <name evidence="6" type="ORF">SDC9_191366</name>
</gene>
<keyword evidence="2 5" id="KW-0812">Transmembrane</keyword>
<sequence>MLSGAIRMKTETLPAAIFLNLSAGELDKALAAATILIIMSMICLFIFEFLGKETIKNSK</sequence>
<keyword evidence="4 5" id="KW-0472">Membrane</keyword>
<evidence type="ECO:0000256" key="2">
    <source>
        <dbReference type="ARBA" id="ARBA00022692"/>
    </source>
</evidence>
<dbReference type="AlphaFoldDB" id="A0A645HXP3"/>
<evidence type="ECO:0000256" key="5">
    <source>
        <dbReference type="SAM" id="Phobius"/>
    </source>
</evidence>
<reference evidence="6" key="1">
    <citation type="submission" date="2019-08" db="EMBL/GenBank/DDBJ databases">
        <authorList>
            <person name="Kucharzyk K."/>
            <person name="Murdoch R.W."/>
            <person name="Higgins S."/>
            <person name="Loffler F."/>
        </authorList>
    </citation>
    <scope>NUCLEOTIDE SEQUENCE</scope>
</reference>
<proteinExistence type="predicted"/>
<evidence type="ECO:0008006" key="7">
    <source>
        <dbReference type="Google" id="ProtNLM"/>
    </source>
</evidence>
<comment type="caution">
    <text evidence="6">The sequence shown here is derived from an EMBL/GenBank/DDBJ whole genome shotgun (WGS) entry which is preliminary data.</text>
</comment>
<evidence type="ECO:0000256" key="4">
    <source>
        <dbReference type="ARBA" id="ARBA00023136"/>
    </source>
</evidence>
<keyword evidence="3 5" id="KW-1133">Transmembrane helix</keyword>
<dbReference type="InterPro" id="IPR035906">
    <property type="entry name" value="MetI-like_sf"/>
</dbReference>
<feature type="transmembrane region" description="Helical" evidence="5">
    <location>
        <begin position="29"/>
        <end position="50"/>
    </location>
</feature>
<organism evidence="6">
    <name type="scientific">bioreactor metagenome</name>
    <dbReference type="NCBI Taxonomy" id="1076179"/>
    <lineage>
        <taxon>unclassified sequences</taxon>
        <taxon>metagenomes</taxon>
        <taxon>ecological metagenomes</taxon>
    </lineage>
</organism>
<name>A0A645HXP3_9ZZZZ</name>
<comment type="subcellular location">
    <subcellularLocation>
        <location evidence="1">Membrane</location>
        <topology evidence="1">Multi-pass membrane protein</topology>
    </subcellularLocation>
</comment>
<dbReference type="SUPFAM" id="SSF161098">
    <property type="entry name" value="MetI-like"/>
    <property type="match status" value="1"/>
</dbReference>
<accession>A0A645HXP3</accession>
<protein>
    <recommendedName>
        <fullName evidence="7">ABC transmembrane type-1 domain-containing protein</fullName>
    </recommendedName>
</protein>
<dbReference type="GO" id="GO:0016020">
    <property type="term" value="C:membrane"/>
    <property type="evidence" value="ECO:0007669"/>
    <property type="project" value="UniProtKB-SubCell"/>
</dbReference>
<evidence type="ECO:0000313" key="6">
    <source>
        <dbReference type="EMBL" id="MPN43805.1"/>
    </source>
</evidence>
<evidence type="ECO:0000256" key="3">
    <source>
        <dbReference type="ARBA" id="ARBA00022989"/>
    </source>
</evidence>
<dbReference type="EMBL" id="VSSQ01102435">
    <property type="protein sequence ID" value="MPN43805.1"/>
    <property type="molecule type" value="Genomic_DNA"/>
</dbReference>
<evidence type="ECO:0000256" key="1">
    <source>
        <dbReference type="ARBA" id="ARBA00004141"/>
    </source>
</evidence>